<keyword evidence="3" id="KW-0731">Sigma factor</keyword>
<dbReference type="Proteomes" id="UP001597045">
    <property type="component" value="Unassembled WGS sequence"/>
</dbReference>
<keyword evidence="4" id="KW-0804">Transcription</keyword>
<protein>
    <submittedName>
        <fullName evidence="6">Sigma factor-like helix-turn-helix DNA-binding protein</fullName>
    </submittedName>
</protein>
<evidence type="ECO:0000256" key="3">
    <source>
        <dbReference type="ARBA" id="ARBA00023082"/>
    </source>
</evidence>
<proteinExistence type="inferred from homology"/>
<organism evidence="6 7">
    <name type="scientific">Kibdelosporangium lantanae</name>
    <dbReference type="NCBI Taxonomy" id="1497396"/>
    <lineage>
        <taxon>Bacteria</taxon>
        <taxon>Bacillati</taxon>
        <taxon>Actinomycetota</taxon>
        <taxon>Actinomycetes</taxon>
        <taxon>Pseudonocardiales</taxon>
        <taxon>Pseudonocardiaceae</taxon>
        <taxon>Kibdelosporangium</taxon>
    </lineage>
</organism>
<name>A0ABW3MMD1_9PSEU</name>
<comment type="similarity">
    <text evidence="1">Belongs to the sigma-70 factor family. ECF subfamily.</text>
</comment>
<keyword evidence="2" id="KW-0805">Transcription regulation</keyword>
<evidence type="ECO:0000313" key="6">
    <source>
        <dbReference type="EMBL" id="MFD1050729.1"/>
    </source>
</evidence>
<keyword evidence="7" id="KW-1185">Reference proteome</keyword>
<dbReference type="InterPro" id="IPR013324">
    <property type="entry name" value="RNA_pol_sigma_r3/r4-like"/>
</dbReference>
<evidence type="ECO:0000313" key="7">
    <source>
        <dbReference type="Proteomes" id="UP001597045"/>
    </source>
</evidence>
<dbReference type="Pfam" id="PF08281">
    <property type="entry name" value="Sigma70_r4_2"/>
    <property type="match status" value="1"/>
</dbReference>
<evidence type="ECO:0000256" key="2">
    <source>
        <dbReference type="ARBA" id="ARBA00023015"/>
    </source>
</evidence>
<accession>A0ABW3MMD1</accession>
<feature type="domain" description="RNA polymerase sigma factor 70 region 4 type 2" evidence="5">
    <location>
        <begin position="9"/>
        <end position="54"/>
    </location>
</feature>
<reference evidence="7" key="1">
    <citation type="journal article" date="2019" name="Int. J. Syst. Evol. Microbiol.">
        <title>The Global Catalogue of Microorganisms (GCM) 10K type strain sequencing project: providing services to taxonomists for standard genome sequencing and annotation.</title>
        <authorList>
            <consortium name="The Broad Institute Genomics Platform"/>
            <consortium name="The Broad Institute Genome Sequencing Center for Infectious Disease"/>
            <person name="Wu L."/>
            <person name="Ma J."/>
        </authorList>
    </citation>
    <scope>NUCLEOTIDE SEQUENCE [LARGE SCALE GENOMIC DNA]</scope>
    <source>
        <strain evidence="7">JCM 31486</strain>
    </source>
</reference>
<sequence>MLRPSRSARALPVRMRAVLVLRFFDDLTEAQTAAALGCGVGTVKSQTSRGLARMRALLAEAENVTNGSR</sequence>
<dbReference type="SUPFAM" id="SSF88659">
    <property type="entry name" value="Sigma3 and sigma4 domains of RNA polymerase sigma factors"/>
    <property type="match status" value="1"/>
</dbReference>
<evidence type="ECO:0000256" key="4">
    <source>
        <dbReference type="ARBA" id="ARBA00023163"/>
    </source>
</evidence>
<dbReference type="CDD" id="cd06171">
    <property type="entry name" value="Sigma70_r4"/>
    <property type="match status" value="1"/>
</dbReference>
<dbReference type="InterPro" id="IPR013249">
    <property type="entry name" value="RNA_pol_sigma70_r4_t2"/>
</dbReference>
<dbReference type="InterPro" id="IPR036388">
    <property type="entry name" value="WH-like_DNA-bd_sf"/>
</dbReference>
<dbReference type="EMBL" id="JBHTIS010003053">
    <property type="protein sequence ID" value="MFD1050729.1"/>
    <property type="molecule type" value="Genomic_DNA"/>
</dbReference>
<comment type="caution">
    <text evidence="6">The sequence shown here is derived from an EMBL/GenBank/DDBJ whole genome shotgun (WGS) entry which is preliminary data.</text>
</comment>
<gene>
    <name evidence="6" type="ORF">ACFQ1S_36980</name>
</gene>
<evidence type="ECO:0000259" key="5">
    <source>
        <dbReference type="Pfam" id="PF08281"/>
    </source>
</evidence>
<evidence type="ECO:0000256" key="1">
    <source>
        <dbReference type="ARBA" id="ARBA00010641"/>
    </source>
</evidence>
<dbReference type="Gene3D" id="1.10.10.10">
    <property type="entry name" value="Winged helix-like DNA-binding domain superfamily/Winged helix DNA-binding domain"/>
    <property type="match status" value="1"/>
</dbReference>